<keyword evidence="2" id="KW-0732">Signal</keyword>
<keyword evidence="4" id="KW-1185">Reference proteome</keyword>
<feature type="signal peptide" evidence="2">
    <location>
        <begin position="1"/>
        <end position="22"/>
    </location>
</feature>
<dbReference type="OrthoDB" id="7690680at2"/>
<dbReference type="Proteomes" id="UP000241010">
    <property type="component" value="Unassembled WGS sequence"/>
</dbReference>
<sequence length="119" mass="13182">MTAAPRLILALILCTLPLAAGAECLPTKGKPLRTTEDITLDYLMCEHEKQLKALGANRPELPPPADELLNDRGALDEVEVETNPFVTRTLRTQRSLDSMSDMNARTGDRFKALTPRRLP</sequence>
<dbReference type="EMBL" id="PZKG01000020">
    <property type="protein sequence ID" value="PTE22527.1"/>
    <property type="molecule type" value="Genomic_DNA"/>
</dbReference>
<protein>
    <submittedName>
        <fullName evidence="3">Uncharacterized protein</fullName>
    </submittedName>
</protein>
<accession>A0A2T4JXK8</accession>
<feature type="chain" id="PRO_5015730731" evidence="2">
    <location>
        <begin position="23"/>
        <end position="119"/>
    </location>
</feature>
<evidence type="ECO:0000256" key="1">
    <source>
        <dbReference type="SAM" id="MobiDB-lite"/>
    </source>
</evidence>
<comment type="caution">
    <text evidence="3">The sequence shown here is derived from an EMBL/GenBank/DDBJ whole genome shotgun (WGS) entry which is preliminary data.</text>
</comment>
<dbReference type="AlphaFoldDB" id="A0A2T4JXK8"/>
<proteinExistence type="predicted"/>
<feature type="compositionally biased region" description="Polar residues" evidence="1">
    <location>
        <begin position="92"/>
        <end position="103"/>
    </location>
</feature>
<evidence type="ECO:0000313" key="3">
    <source>
        <dbReference type="EMBL" id="PTE22527.1"/>
    </source>
</evidence>
<evidence type="ECO:0000313" key="4">
    <source>
        <dbReference type="Proteomes" id="UP000241010"/>
    </source>
</evidence>
<dbReference type="RefSeq" id="WP_107663136.1">
    <property type="nucleotide sequence ID" value="NZ_PZKG01000020.1"/>
</dbReference>
<organism evidence="3 4">
    <name type="scientific">Cereibacter changlensis JA139</name>
    <dbReference type="NCBI Taxonomy" id="1188249"/>
    <lineage>
        <taxon>Bacteria</taxon>
        <taxon>Pseudomonadati</taxon>
        <taxon>Pseudomonadota</taxon>
        <taxon>Alphaproteobacteria</taxon>
        <taxon>Rhodobacterales</taxon>
        <taxon>Paracoccaceae</taxon>
        <taxon>Cereibacter</taxon>
    </lineage>
</organism>
<feature type="region of interest" description="Disordered" evidence="1">
    <location>
        <begin position="92"/>
        <end position="119"/>
    </location>
</feature>
<reference evidence="3 4" key="1">
    <citation type="submission" date="2018-03" db="EMBL/GenBank/DDBJ databases">
        <title>Cereibacter changlensis.</title>
        <authorList>
            <person name="Meyer T.E."/>
            <person name="Miller S."/>
            <person name="Lodha T."/>
            <person name="Gandham S."/>
            <person name="Chintalapati S."/>
            <person name="Chintalapati V.R."/>
        </authorList>
    </citation>
    <scope>NUCLEOTIDE SEQUENCE [LARGE SCALE GENOMIC DNA]</scope>
    <source>
        <strain evidence="3 4">JA139</strain>
    </source>
</reference>
<evidence type="ECO:0000256" key="2">
    <source>
        <dbReference type="SAM" id="SignalP"/>
    </source>
</evidence>
<gene>
    <name evidence="3" type="ORF">C5F48_06690</name>
</gene>
<name>A0A2T4JXK8_9RHOB</name>